<evidence type="ECO:0000313" key="2">
    <source>
        <dbReference type="EMBL" id="KAG0245971.1"/>
    </source>
</evidence>
<dbReference type="Proteomes" id="UP000726737">
    <property type="component" value="Unassembled WGS sequence"/>
</dbReference>
<dbReference type="AlphaFoldDB" id="A0A9P6TU53"/>
<reference evidence="2" key="1">
    <citation type="journal article" date="2020" name="Fungal Divers.">
        <title>Resolving the Mortierellaceae phylogeny through synthesis of multi-gene phylogenetics and phylogenomics.</title>
        <authorList>
            <person name="Vandepol N."/>
            <person name="Liber J."/>
            <person name="Desiro A."/>
            <person name="Na H."/>
            <person name="Kennedy M."/>
            <person name="Barry K."/>
            <person name="Grigoriev I.V."/>
            <person name="Miller A.N."/>
            <person name="O'Donnell K."/>
            <person name="Stajich J.E."/>
            <person name="Bonito G."/>
        </authorList>
    </citation>
    <scope>NUCLEOTIDE SEQUENCE</scope>
    <source>
        <strain evidence="2">KOD948</strain>
    </source>
</reference>
<proteinExistence type="predicted"/>
<feature type="domain" description="C2" evidence="1">
    <location>
        <begin position="1"/>
        <end position="68"/>
    </location>
</feature>
<dbReference type="SUPFAM" id="SSF49562">
    <property type="entry name" value="C2 domain (Calcium/lipid-binding domain, CaLB)"/>
    <property type="match status" value="1"/>
</dbReference>
<evidence type="ECO:0000259" key="1">
    <source>
        <dbReference type="PROSITE" id="PS50004"/>
    </source>
</evidence>
<organism evidence="2 3">
    <name type="scientific">Mortierella polycephala</name>
    <dbReference type="NCBI Taxonomy" id="41804"/>
    <lineage>
        <taxon>Eukaryota</taxon>
        <taxon>Fungi</taxon>
        <taxon>Fungi incertae sedis</taxon>
        <taxon>Mucoromycota</taxon>
        <taxon>Mortierellomycotina</taxon>
        <taxon>Mortierellomycetes</taxon>
        <taxon>Mortierellales</taxon>
        <taxon>Mortierellaceae</taxon>
        <taxon>Mortierella</taxon>
    </lineage>
</organism>
<gene>
    <name evidence="2" type="ORF">BG011_002613</name>
</gene>
<evidence type="ECO:0000313" key="3">
    <source>
        <dbReference type="Proteomes" id="UP000726737"/>
    </source>
</evidence>
<comment type="caution">
    <text evidence="2">The sequence shown here is derived from an EMBL/GenBank/DDBJ whole genome shotgun (WGS) entry which is preliminary data.</text>
</comment>
<dbReference type="InterPro" id="IPR035892">
    <property type="entry name" value="C2_domain_sf"/>
</dbReference>
<dbReference type="PROSITE" id="PS50004">
    <property type="entry name" value="C2"/>
    <property type="match status" value="1"/>
</dbReference>
<accession>A0A9P6TU53</accession>
<dbReference type="EMBL" id="JAAAJA010001859">
    <property type="protein sequence ID" value="KAG0245971.1"/>
    <property type="molecule type" value="Genomic_DNA"/>
</dbReference>
<keyword evidence="3" id="KW-1185">Reference proteome</keyword>
<dbReference type="Pfam" id="PF00168">
    <property type="entry name" value="C2"/>
    <property type="match status" value="1"/>
</dbReference>
<name>A0A9P6TU53_9FUNG</name>
<dbReference type="OrthoDB" id="2436262at2759"/>
<protein>
    <recommendedName>
        <fullName evidence="1">C2 domain-containing protein</fullName>
    </recommendedName>
</protein>
<dbReference type="InterPro" id="IPR000008">
    <property type="entry name" value="C2_dom"/>
</dbReference>
<feature type="non-terminal residue" evidence="2">
    <location>
        <position position="1"/>
    </location>
</feature>
<dbReference type="Gene3D" id="2.60.40.150">
    <property type="entry name" value="C2 domain"/>
    <property type="match status" value="1"/>
</dbReference>
<sequence length="68" mass="7375">VKVGSQQVMKTKTKKGTLTSNWSESIVVPDLTDQSVVLNFFVKDNNAVGNNTDLGDCESSLSDYIPPN</sequence>